<sequence length="258" mass="29250">MFVTISALLKSSTSRCKHCCFRSVVLSSNGLFGQKRWQHFSRSTFVGSSRANTQFTTLEQTPLPIVLNLKKPSEATQMTEDVEPPVVTLLDSKLNRSLSCYVEHEFDHEGTRFVVLSPCSQPVFFASYQRDQTGDWELTPLEDEEEVERLFPSAFETLAEQDILLNRSAVTLTIDGDLESLEKDSEVEIEAEEDVRLVGTFMDGRTEHEYYIFANMDPFLILGKKSGDNVILLGNGEFDKVAPIAERKMEETLEQRGF</sequence>
<dbReference type="AlphaFoldDB" id="A0A9C7Q207"/>
<reference evidence="1" key="2">
    <citation type="submission" date="2022-01" db="EMBL/GenBank/DDBJ databases">
        <authorList>
            <person name="Hirooka S."/>
            <person name="Miyagishima S.Y."/>
        </authorList>
    </citation>
    <scope>NUCLEOTIDE SEQUENCE</scope>
    <source>
        <strain evidence="1">NBRC 102759</strain>
    </source>
</reference>
<accession>A0A9C7Q207</accession>
<evidence type="ECO:0000313" key="1">
    <source>
        <dbReference type="EMBL" id="GJQ14041.1"/>
    </source>
</evidence>
<dbReference type="Proteomes" id="UP001061958">
    <property type="component" value="Unassembled WGS sequence"/>
</dbReference>
<dbReference type="Pfam" id="PF06949">
    <property type="entry name" value="DUF1292"/>
    <property type="match status" value="1"/>
</dbReference>
<reference evidence="1" key="1">
    <citation type="journal article" date="2022" name="Proc. Natl. Acad. Sci. U.S.A.">
        <title>Life cycle and functional genomics of the unicellular red alga Galdieria for elucidating algal and plant evolution and industrial use.</title>
        <authorList>
            <person name="Hirooka S."/>
            <person name="Itabashi T."/>
            <person name="Ichinose T.M."/>
            <person name="Onuma R."/>
            <person name="Fujiwara T."/>
            <person name="Yamashita S."/>
            <person name="Jong L.W."/>
            <person name="Tomita R."/>
            <person name="Iwane A.H."/>
            <person name="Miyagishima S.Y."/>
        </authorList>
    </citation>
    <scope>NUCLEOTIDE SEQUENCE</scope>
    <source>
        <strain evidence="1">NBRC 102759</strain>
    </source>
</reference>
<dbReference type="EMBL" id="BQMJ01000050">
    <property type="protein sequence ID" value="GJQ14041.1"/>
    <property type="molecule type" value="Genomic_DNA"/>
</dbReference>
<name>A0A9C7Q207_9RHOD</name>
<protein>
    <submittedName>
        <fullName evidence="1">Uncharacterized protein</fullName>
    </submittedName>
</protein>
<comment type="caution">
    <text evidence="1">The sequence shown here is derived from an EMBL/GenBank/DDBJ whole genome shotgun (WGS) entry which is preliminary data.</text>
</comment>
<dbReference type="OrthoDB" id="1918611at2759"/>
<proteinExistence type="predicted"/>
<dbReference type="Pfam" id="PF12527">
    <property type="entry name" value="DUF3727"/>
    <property type="match status" value="1"/>
</dbReference>
<organism evidence="1 2">
    <name type="scientific">Galdieria partita</name>
    <dbReference type="NCBI Taxonomy" id="83374"/>
    <lineage>
        <taxon>Eukaryota</taxon>
        <taxon>Rhodophyta</taxon>
        <taxon>Bangiophyceae</taxon>
        <taxon>Galdieriales</taxon>
        <taxon>Galdieriaceae</taxon>
        <taxon>Galdieria</taxon>
    </lineage>
</organism>
<evidence type="ECO:0000313" key="2">
    <source>
        <dbReference type="Proteomes" id="UP001061958"/>
    </source>
</evidence>
<gene>
    <name evidence="1" type="ORF">GpartN1_g5832.t1</name>
</gene>
<dbReference type="InterPro" id="IPR022203">
    <property type="entry name" value="DUF3727"/>
</dbReference>
<dbReference type="InterPro" id="IPR009711">
    <property type="entry name" value="UPF0473"/>
</dbReference>
<keyword evidence="2" id="KW-1185">Reference proteome</keyword>